<organism evidence="12 13">
    <name type="scientific">Holdemanella biformis</name>
    <dbReference type="NCBI Taxonomy" id="1735"/>
    <lineage>
        <taxon>Bacteria</taxon>
        <taxon>Bacillati</taxon>
        <taxon>Bacillota</taxon>
        <taxon>Erysipelotrichia</taxon>
        <taxon>Erysipelotrichales</taxon>
        <taxon>Erysipelotrichaceae</taxon>
        <taxon>Holdemanella</taxon>
    </lineage>
</organism>
<dbReference type="PRINTS" id="PR00045">
    <property type="entry name" value="SIGMA54FCT"/>
</dbReference>
<reference evidence="12 13" key="1">
    <citation type="submission" date="2018-08" db="EMBL/GenBank/DDBJ databases">
        <title>A genome reference for cultivated species of the human gut microbiota.</title>
        <authorList>
            <person name="Zou Y."/>
            <person name="Xue W."/>
            <person name="Luo G."/>
        </authorList>
    </citation>
    <scope>NUCLEOTIDE SEQUENCE [LARGE SCALE GENOMIC DNA]</scope>
    <source>
        <strain evidence="12 13">AM42-13AC</strain>
    </source>
</reference>
<dbReference type="PANTHER" id="PTHR32248:SF4">
    <property type="entry name" value="RNA POLYMERASE SIGMA-54 FACTOR"/>
    <property type="match status" value="1"/>
</dbReference>
<dbReference type="Proteomes" id="UP000285288">
    <property type="component" value="Unassembled WGS sequence"/>
</dbReference>
<evidence type="ECO:0000256" key="9">
    <source>
        <dbReference type="SAM" id="Coils"/>
    </source>
</evidence>
<dbReference type="AlphaFoldDB" id="A0A413U909"/>
<feature type="domain" description="RNA polymerase sigma factor 54 core-binding" evidence="11">
    <location>
        <begin position="60"/>
        <end position="211"/>
    </location>
</feature>
<evidence type="ECO:0000256" key="1">
    <source>
        <dbReference type="ARBA" id="ARBA00008798"/>
    </source>
</evidence>
<sequence length="392" mass="45936">MFINHEKLTIKQSFNSQKEQSLKILSYNTKDLKEYLCKQAQTNPFLTYTAEADAFLEYDHSTQSLYDKIEAELKSTNQTIPEDLYQYLISLLDSNGYFKTTPFLASYSEKQLQQAIYILQRTEPYGCFCRNLKESLKVQCELSENPASETGTILCDFLEELASHNYDEIIHKTELTLDELEEGFHFIQTLNPKPAANYSTDAPVLQAEIKVIYDDKFHFEWINQNYSIQFDDMNHLTKDLRKLRNEAKQLLNTVQKRNMTLLQIMDTLCHIQKDFFISNSPLNYCTLEMVAKECGLHASTISRAINQKGFEFNNKYYPIKHLFCHTGFKEITSEQIKQRIKYLIQLEDKTKPFSDESIKKALAKENIHISRRTITKYREQLLIPCASKRYTK</sequence>
<keyword evidence="9" id="KW-0175">Coiled coil</keyword>
<protein>
    <recommendedName>
        <fullName evidence="14">RNA polymerase sigma-54 factor</fullName>
    </recommendedName>
</protein>
<comment type="caution">
    <text evidence="12">The sequence shown here is derived from an EMBL/GenBank/DDBJ whole genome shotgun (WGS) entry which is preliminary data.</text>
</comment>
<keyword evidence="4" id="KW-0548">Nucleotidyltransferase</keyword>
<keyword evidence="2" id="KW-0240">DNA-directed RNA polymerase</keyword>
<evidence type="ECO:0000256" key="5">
    <source>
        <dbReference type="ARBA" id="ARBA00023015"/>
    </source>
</evidence>
<accession>A0A413U909</accession>
<evidence type="ECO:0000256" key="7">
    <source>
        <dbReference type="ARBA" id="ARBA00023125"/>
    </source>
</evidence>
<keyword evidence="7" id="KW-0238">DNA-binding</keyword>
<dbReference type="InterPro" id="IPR007046">
    <property type="entry name" value="RNA_pol_sigma_54_core-bd"/>
</dbReference>
<dbReference type="PROSITE" id="PS00718">
    <property type="entry name" value="SIGMA54_2"/>
    <property type="match status" value="1"/>
</dbReference>
<evidence type="ECO:0000259" key="10">
    <source>
        <dbReference type="Pfam" id="PF04552"/>
    </source>
</evidence>
<keyword evidence="6" id="KW-0731">Sigma factor</keyword>
<gene>
    <name evidence="12" type="ORF">DW907_12855</name>
</gene>
<dbReference type="GO" id="GO:0016779">
    <property type="term" value="F:nucleotidyltransferase activity"/>
    <property type="evidence" value="ECO:0007669"/>
    <property type="project" value="UniProtKB-KW"/>
</dbReference>
<dbReference type="Pfam" id="PF04552">
    <property type="entry name" value="Sigma54_DBD"/>
    <property type="match status" value="1"/>
</dbReference>
<keyword evidence="3" id="KW-0808">Transferase</keyword>
<dbReference type="RefSeq" id="WP_118012709.1">
    <property type="nucleotide sequence ID" value="NZ_QSGD01000123.1"/>
</dbReference>
<keyword evidence="5" id="KW-0805">Transcription regulation</keyword>
<dbReference type="Gene3D" id="1.10.10.60">
    <property type="entry name" value="Homeodomain-like"/>
    <property type="match status" value="1"/>
</dbReference>
<dbReference type="Pfam" id="PF00309">
    <property type="entry name" value="Sigma54_AID"/>
    <property type="match status" value="1"/>
</dbReference>
<evidence type="ECO:0000256" key="6">
    <source>
        <dbReference type="ARBA" id="ARBA00023082"/>
    </source>
</evidence>
<feature type="domain" description="RNA polymerase sigma factor 54 DNA-binding" evidence="10">
    <location>
        <begin position="240"/>
        <end position="389"/>
    </location>
</feature>
<evidence type="ECO:0000256" key="2">
    <source>
        <dbReference type="ARBA" id="ARBA00022478"/>
    </source>
</evidence>
<dbReference type="GO" id="GO:0003677">
    <property type="term" value="F:DNA binding"/>
    <property type="evidence" value="ECO:0007669"/>
    <property type="project" value="UniProtKB-KW"/>
</dbReference>
<evidence type="ECO:0000256" key="8">
    <source>
        <dbReference type="ARBA" id="ARBA00023163"/>
    </source>
</evidence>
<evidence type="ECO:0008006" key="14">
    <source>
        <dbReference type="Google" id="ProtNLM"/>
    </source>
</evidence>
<dbReference type="GO" id="GO:0016987">
    <property type="term" value="F:sigma factor activity"/>
    <property type="evidence" value="ECO:0007669"/>
    <property type="project" value="UniProtKB-KW"/>
</dbReference>
<evidence type="ECO:0000259" key="11">
    <source>
        <dbReference type="Pfam" id="PF04963"/>
    </source>
</evidence>
<evidence type="ECO:0000256" key="3">
    <source>
        <dbReference type="ARBA" id="ARBA00022679"/>
    </source>
</evidence>
<dbReference type="InterPro" id="IPR007634">
    <property type="entry name" value="RNA_pol_sigma_54_DNA-bd"/>
</dbReference>
<dbReference type="EMBL" id="QSGD01000123">
    <property type="protein sequence ID" value="RHA97534.1"/>
    <property type="molecule type" value="Genomic_DNA"/>
</dbReference>
<dbReference type="PIRSF" id="PIRSF000774">
    <property type="entry name" value="RpoN"/>
    <property type="match status" value="1"/>
</dbReference>
<evidence type="ECO:0000313" key="13">
    <source>
        <dbReference type="Proteomes" id="UP000285288"/>
    </source>
</evidence>
<comment type="similarity">
    <text evidence="1">Belongs to the sigma-54 factor family.</text>
</comment>
<dbReference type="GO" id="GO:0006352">
    <property type="term" value="P:DNA-templated transcription initiation"/>
    <property type="evidence" value="ECO:0007669"/>
    <property type="project" value="InterPro"/>
</dbReference>
<dbReference type="PANTHER" id="PTHR32248">
    <property type="entry name" value="RNA POLYMERASE SIGMA-54 FACTOR"/>
    <property type="match status" value="1"/>
</dbReference>
<dbReference type="GO" id="GO:0000428">
    <property type="term" value="C:DNA-directed RNA polymerase complex"/>
    <property type="evidence" value="ECO:0007669"/>
    <property type="project" value="UniProtKB-KW"/>
</dbReference>
<dbReference type="InterPro" id="IPR000394">
    <property type="entry name" value="RNA_pol_sigma_54"/>
</dbReference>
<feature type="coiled-coil region" evidence="9">
    <location>
        <begin position="233"/>
        <end position="260"/>
    </location>
</feature>
<evidence type="ECO:0000313" key="12">
    <source>
        <dbReference type="EMBL" id="RHA97534.1"/>
    </source>
</evidence>
<proteinExistence type="inferred from homology"/>
<dbReference type="PROSITE" id="PS50044">
    <property type="entry name" value="SIGMA54_3"/>
    <property type="match status" value="1"/>
</dbReference>
<dbReference type="GO" id="GO:0001216">
    <property type="term" value="F:DNA-binding transcription activator activity"/>
    <property type="evidence" value="ECO:0007669"/>
    <property type="project" value="InterPro"/>
</dbReference>
<evidence type="ECO:0000256" key="4">
    <source>
        <dbReference type="ARBA" id="ARBA00022695"/>
    </source>
</evidence>
<name>A0A413U909_9FIRM</name>
<dbReference type="Pfam" id="PF04963">
    <property type="entry name" value="Sigma54_CBD"/>
    <property type="match status" value="1"/>
</dbReference>
<keyword evidence="8" id="KW-0804">Transcription</keyword>